<dbReference type="SMART" id="SM01021">
    <property type="entry name" value="Bac_rhodopsin"/>
    <property type="match status" value="1"/>
</dbReference>
<dbReference type="PANTHER" id="PTHR28286">
    <property type="match status" value="1"/>
</dbReference>
<dbReference type="InterPro" id="IPR001425">
    <property type="entry name" value="Arc/bac/fun_rhodopsins"/>
</dbReference>
<dbReference type="Gene3D" id="1.20.1070.10">
    <property type="entry name" value="Rhodopsin 7-helix transmembrane proteins"/>
    <property type="match status" value="1"/>
</dbReference>
<evidence type="ECO:0000256" key="7">
    <source>
        <dbReference type="SAM" id="Phobius"/>
    </source>
</evidence>
<feature type="transmembrane region" description="Helical" evidence="7">
    <location>
        <begin position="167"/>
        <end position="192"/>
    </location>
</feature>
<comment type="subcellular location">
    <subcellularLocation>
        <location evidence="1">Membrane</location>
        <topology evidence="1">Multi-pass membrane protein</topology>
    </subcellularLocation>
</comment>
<dbReference type="EMBL" id="JBEVYD010000012">
    <property type="protein sequence ID" value="KAL3228952.1"/>
    <property type="molecule type" value="Genomic_DNA"/>
</dbReference>
<sequence>MSTIELFKRGGNEAVKINPPNGVDFHITKRGSDWLFAAFCIFALFSIVFIFLMFRKPVHQRLVYITAIAPNVFMAIAYFTIASNLGWAPVRAKYNHVRTDTQTQHPGTRQIFYARYVGWFMALPWPVIQASMFGNTPILHTAFNCAMACAFTVCFLVASVVHSTYKWGYFTIGCGFAIVTVVSIMTTTLNLIRKIGDQEREKTFYVYFCPILALWLVAWPVCFGISDGGNVLQPDSEAIFYGIIDLIILGFFPALFVPLASHVGTDNFTIEVFSENANAAAAGMAKSPSYTDMEKSPASSPTPVTPKPKASIKKPKLMKKNKN</sequence>
<organism evidence="8 9">
    <name type="scientific">Nakaseomyces bracarensis</name>
    <dbReference type="NCBI Taxonomy" id="273131"/>
    <lineage>
        <taxon>Eukaryota</taxon>
        <taxon>Fungi</taxon>
        <taxon>Dikarya</taxon>
        <taxon>Ascomycota</taxon>
        <taxon>Saccharomycotina</taxon>
        <taxon>Saccharomycetes</taxon>
        <taxon>Saccharomycetales</taxon>
        <taxon>Saccharomycetaceae</taxon>
        <taxon>Nakaseomyces</taxon>
    </lineage>
</organism>
<keyword evidence="9" id="KW-1185">Reference proteome</keyword>
<feature type="compositionally biased region" description="Basic residues" evidence="6">
    <location>
        <begin position="310"/>
        <end position="323"/>
    </location>
</feature>
<keyword evidence="5 7" id="KW-0472">Membrane</keyword>
<gene>
    <name evidence="8" type="ORF">RNJ44_02039</name>
</gene>
<dbReference type="Pfam" id="PF01036">
    <property type="entry name" value="Bac_rhodopsin"/>
    <property type="match status" value="1"/>
</dbReference>
<feature type="transmembrane region" description="Helical" evidence="7">
    <location>
        <begin position="61"/>
        <end position="81"/>
    </location>
</feature>
<evidence type="ECO:0000256" key="2">
    <source>
        <dbReference type="ARBA" id="ARBA00008130"/>
    </source>
</evidence>
<dbReference type="CDD" id="cd15239">
    <property type="entry name" value="7tm_YRO2_fungal-like"/>
    <property type="match status" value="1"/>
</dbReference>
<comment type="similarity">
    <text evidence="2">Belongs to the archaeal/bacterial/fungal opsin family.</text>
</comment>
<evidence type="ECO:0000256" key="3">
    <source>
        <dbReference type="ARBA" id="ARBA00022692"/>
    </source>
</evidence>
<feature type="transmembrane region" description="Helical" evidence="7">
    <location>
        <begin position="141"/>
        <end position="161"/>
    </location>
</feature>
<keyword evidence="3 7" id="KW-0812">Transmembrane</keyword>
<dbReference type="InterPro" id="IPR043476">
    <property type="entry name" value="Yro2-like_7TM"/>
</dbReference>
<proteinExistence type="inferred from homology"/>
<dbReference type="Proteomes" id="UP001623330">
    <property type="component" value="Unassembled WGS sequence"/>
</dbReference>
<comment type="caution">
    <text evidence="8">The sequence shown here is derived from an EMBL/GenBank/DDBJ whole genome shotgun (WGS) entry which is preliminary data.</text>
</comment>
<name>A0ABR4NMB7_9SACH</name>
<reference evidence="8 9" key="1">
    <citation type="submission" date="2024-05" db="EMBL/GenBank/DDBJ databases">
        <title>Long read based assembly of the Candida bracarensis genome reveals expanded adhesin content.</title>
        <authorList>
            <person name="Marcet-Houben M."/>
            <person name="Ksiezopolska E."/>
            <person name="Gabaldon T."/>
        </authorList>
    </citation>
    <scope>NUCLEOTIDE SEQUENCE [LARGE SCALE GENOMIC DNA]</scope>
    <source>
        <strain evidence="8 9">CBM6</strain>
    </source>
</reference>
<feature type="region of interest" description="Disordered" evidence="6">
    <location>
        <begin position="288"/>
        <end position="323"/>
    </location>
</feature>
<accession>A0ABR4NMB7</accession>
<evidence type="ECO:0000256" key="6">
    <source>
        <dbReference type="SAM" id="MobiDB-lite"/>
    </source>
</evidence>
<evidence type="ECO:0000256" key="4">
    <source>
        <dbReference type="ARBA" id="ARBA00022989"/>
    </source>
</evidence>
<protein>
    <submittedName>
        <fullName evidence="8">Protein YRO2</fullName>
    </submittedName>
</protein>
<dbReference type="SUPFAM" id="SSF81321">
    <property type="entry name" value="Family A G protein-coupled receptor-like"/>
    <property type="match status" value="1"/>
</dbReference>
<feature type="transmembrane region" description="Helical" evidence="7">
    <location>
        <begin position="238"/>
        <end position="260"/>
    </location>
</feature>
<feature type="transmembrane region" description="Helical" evidence="7">
    <location>
        <begin position="116"/>
        <end position="134"/>
    </location>
</feature>
<keyword evidence="4 7" id="KW-1133">Transmembrane helix</keyword>
<feature type="transmembrane region" description="Helical" evidence="7">
    <location>
        <begin position="204"/>
        <end position="226"/>
    </location>
</feature>
<evidence type="ECO:0000256" key="1">
    <source>
        <dbReference type="ARBA" id="ARBA00004141"/>
    </source>
</evidence>
<evidence type="ECO:0000256" key="5">
    <source>
        <dbReference type="ARBA" id="ARBA00023136"/>
    </source>
</evidence>
<dbReference type="PANTHER" id="PTHR28286:SF1">
    <property type="entry name" value="30 KDA HEAT SHOCK PROTEIN-RELATED"/>
    <property type="match status" value="1"/>
</dbReference>
<feature type="transmembrane region" description="Helical" evidence="7">
    <location>
        <begin position="34"/>
        <end position="54"/>
    </location>
</feature>
<evidence type="ECO:0000313" key="8">
    <source>
        <dbReference type="EMBL" id="KAL3228952.1"/>
    </source>
</evidence>
<evidence type="ECO:0000313" key="9">
    <source>
        <dbReference type="Proteomes" id="UP001623330"/>
    </source>
</evidence>